<feature type="transmembrane region" description="Helical" evidence="5">
    <location>
        <begin position="100"/>
        <end position="132"/>
    </location>
</feature>
<accession>A0A9W6K3N9</accession>
<dbReference type="GO" id="GO:0012505">
    <property type="term" value="C:endomembrane system"/>
    <property type="evidence" value="ECO:0007669"/>
    <property type="project" value="UniProtKB-SubCell"/>
</dbReference>
<feature type="transmembrane region" description="Helical" evidence="5">
    <location>
        <begin position="28"/>
        <end position="47"/>
    </location>
</feature>
<evidence type="ECO:0000313" key="7">
    <source>
        <dbReference type="Proteomes" id="UP001143330"/>
    </source>
</evidence>
<keyword evidence="3 5" id="KW-1133">Transmembrane helix</keyword>
<evidence type="ECO:0000256" key="5">
    <source>
        <dbReference type="SAM" id="Phobius"/>
    </source>
</evidence>
<dbReference type="Gene3D" id="1.20.120.1630">
    <property type="match status" value="1"/>
</dbReference>
<dbReference type="AlphaFoldDB" id="A0A9W6K3N9"/>
<keyword evidence="2 5" id="KW-0812">Transmembrane</keyword>
<dbReference type="InterPro" id="IPR007318">
    <property type="entry name" value="Phopholipid_MeTrfase"/>
</dbReference>
<feature type="transmembrane region" description="Helical" evidence="5">
    <location>
        <begin position="59"/>
        <end position="79"/>
    </location>
</feature>
<dbReference type="RefSeq" id="WP_246546834.1">
    <property type="nucleotide sequence ID" value="NZ_BSFM01000021.1"/>
</dbReference>
<evidence type="ECO:0000256" key="2">
    <source>
        <dbReference type="ARBA" id="ARBA00022692"/>
    </source>
</evidence>
<keyword evidence="4 5" id="KW-0472">Membrane</keyword>
<sequence length="217" mass="24206">MAYTLDLPPHAGAPMPELSRVQHARRRTIFLIALPALALFPFVRSIWDWQGPVQEWVENIGFSLVLIAILGRCWSSLYIGGRKMKDLVQRGPFSIVRNPLYVFSFIGAFGMGACSGSVVLALAFLAIAYAVFHGVVRKEEAALLVLFGAPYAAYCRRVPRFLPDPALWHDEPVLEIQPRRVVRTLIDALPFILAMPMFEVIGMLQVDGTLPVLLHLP</sequence>
<reference evidence="6" key="1">
    <citation type="journal article" date="2014" name="Int. J. Syst. Evol. Microbiol.">
        <title>Complete genome sequence of Corynebacterium casei LMG S-19264T (=DSM 44701T), isolated from a smear-ripened cheese.</title>
        <authorList>
            <consortium name="US DOE Joint Genome Institute (JGI-PGF)"/>
            <person name="Walter F."/>
            <person name="Albersmeier A."/>
            <person name="Kalinowski J."/>
            <person name="Ruckert C."/>
        </authorList>
    </citation>
    <scope>NUCLEOTIDE SEQUENCE</scope>
    <source>
        <strain evidence="6">VKM B-2789</strain>
    </source>
</reference>
<evidence type="ECO:0000256" key="3">
    <source>
        <dbReference type="ARBA" id="ARBA00022989"/>
    </source>
</evidence>
<proteinExistence type="predicted"/>
<dbReference type="Proteomes" id="UP001143330">
    <property type="component" value="Unassembled WGS sequence"/>
</dbReference>
<evidence type="ECO:0000256" key="4">
    <source>
        <dbReference type="ARBA" id="ARBA00023136"/>
    </source>
</evidence>
<reference evidence="6" key="2">
    <citation type="submission" date="2023-01" db="EMBL/GenBank/DDBJ databases">
        <authorList>
            <person name="Sun Q."/>
            <person name="Evtushenko L."/>
        </authorList>
    </citation>
    <scope>NUCLEOTIDE SEQUENCE</scope>
    <source>
        <strain evidence="6">VKM B-2789</strain>
    </source>
</reference>
<name>A0A9W6K3N9_9HYPH</name>
<comment type="subcellular location">
    <subcellularLocation>
        <location evidence="1">Endomembrane system</location>
        <topology evidence="1">Multi-pass membrane protein</topology>
    </subcellularLocation>
</comment>
<organism evidence="6 7">
    <name type="scientific">Ancylobacter defluvii</name>
    <dbReference type="NCBI Taxonomy" id="1282440"/>
    <lineage>
        <taxon>Bacteria</taxon>
        <taxon>Pseudomonadati</taxon>
        <taxon>Pseudomonadota</taxon>
        <taxon>Alphaproteobacteria</taxon>
        <taxon>Hyphomicrobiales</taxon>
        <taxon>Xanthobacteraceae</taxon>
        <taxon>Ancylobacter</taxon>
    </lineage>
</organism>
<dbReference type="EMBL" id="BSFM01000021">
    <property type="protein sequence ID" value="GLK86393.1"/>
    <property type="molecule type" value="Genomic_DNA"/>
</dbReference>
<gene>
    <name evidence="6" type="ORF">GCM10017653_44630</name>
</gene>
<evidence type="ECO:0000313" key="6">
    <source>
        <dbReference type="EMBL" id="GLK86393.1"/>
    </source>
</evidence>
<dbReference type="PANTHER" id="PTHR12714:SF24">
    <property type="entry name" value="SLR1182 PROTEIN"/>
    <property type="match status" value="1"/>
</dbReference>
<dbReference type="PANTHER" id="PTHR12714">
    <property type="entry name" value="PROTEIN-S ISOPRENYLCYSTEINE O-METHYLTRANSFERASE"/>
    <property type="match status" value="1"/>
</dbReference>
<comment type="caution">
    <text evidence="6">The sequence shown here is derived from an EMBL/GenBank/DDBJ whole genome shotgun (WGS) entry which is preliminary data.</text>
</comment>
<dbReference type="Pfam" id="PF04191">
    <property type="entry name" value="PEMT"/>
    <property type="match status" value="1"/>
</dbReference>
<keyword evidence="7" id="KW-1185">Reference proteome</keyword>
<protein>
    <submittedName>
        <fullName evidence="6">Sodium:proton antiporter</fullName>
    </submittedName>
</protein>
<dbReference type="GO" id="GO:0016740">
    <property type="term" value="F:transferase activity"/>
    <property type="evidence" value="ECO:0007669"/>
    <property type="project" value="UniProtKB-ARBA"/>
</dbReference>
<evidence type="ECO:0000256" key="1">
    <source>
        <dbReference type="ARBA" id="ARBA00004127"/>
    </source>
</evidence>